<dbReference type="EMBL" id="LT670846">
    <property type="protein sequence ID" value="SHK42510.1"/>
    <property type="molecule type" value="Genomic_DNA"/>
</dbReference>
<evidence type="ECO:0000256" key="2">
    <source>
        <dbReference type="ARBA" id="ARBA00005947"/>
    </source>
</evidence>
<dbReference type="PANTHER" id="PTHR10625:SF10">
    <property type="entry name" value="HISTONE DEACETYLASE HDAC1"/>
    <property type="match status" value="1"/>
</dbReference>
<comment type="pathway">
    <text evidence="1">Ketone degradation; acetoin degradation.</text>
</comment>
<reference evidence="7 8" key="1">
    <citation type="submission" date="2016-11" db="EMBL/GenBank/DDBJ databases">
        <authorList>
            <person name="Jaros S."/>
            <person name="Januszkiewicz K."/>
            <person name="Wedrychowicz H."/>
        </authorList>
    </citation>
    <scope>NUCLEOTIDE SEQUENCE [LARGE SCALE GENOMIC DNA]</scope>
    <source>
        <strain evidence="7 8">DSM 19557</strain>
    </source>
</reference>
<dbReference type="UniPathway" id="UPA00040"/>
<comment type="similarity">
    <text evidence="2">Belongs to the histone deacetylase family.</text>
</comment>
<dbReference type="RefSeq" id="WP_079654104.1">
    <property type="nucleotide sequence ID" value="NZ_LT670846.1"/>
</dbReference>
<dbReference type="AlphaFoldDB" id="A0A1M6SCP8"/>
<dbReference type="Pfam" id="PF00850">
    <property type="entry name" value="Hist_deacetyl"/>
    <property type="match status" value="1"/>
</dbReference>
<gene>
    <name evidence="7" type="ORF">SAMN05444391_0978</name>
</gene>
<dbReference type="GO" id="GO:0045150">
    <property type="term" value="P:acetoin catabolic process"/>
    <property type="evidence" value="ECO:0007669"/>
    <property type="project" value="UniProtKB-UniPathway"/>
</dbReference>
<dbReference type="Gene3D" id="3.40.800.20">
    <property type="entry name" value="Histone deacetylase domain"/>
    <property type="match status" value="1"/>
</dbReference>
<dbReference type="GO" id="GO:0016787">
    <property type="term" value="F:hydrolase activity"/>
    <property type="evidence" value="ECO:0007669"/>
    <property type="project" value="UniProtKB-KW"/>
</dbReference>
<proteinExistence type="inferred from homology"/>
<dbReference type="PANTHER" id="PTHR10625">
    <property type="entry name" value="HISTONE DEACETYLASE HDAC1-RELATED"/>
    <property type="match status" value="1"/>
</dbReference>
<protein>
    <recommendedName>
        <fullName evidence="3">Acetoin utilization protein AcuC</fullName>
    </recommendedName>
</protein>
<dbReference type="PRINTS" id="PR01271">
    <property type="entry name" value="HISDACETLASE"/>
</dbReference>
<dbReference type="InterPro" id="IPR037138">
    <property type="entry name" value="His_deacetylse_dom_sf"/>
</dbReference>
<dbReference type="Proteomes" id="UP000189810">
    <property type="component" value="Chromosome I"/>
</dbReference>
<evidence type="ECO:0000259" key="6">
    <source>
        <dbReference type="Pfam" id="PF00850"/>
    </source>
</evidence>
<keyword evidence="8" id="KW-1185">Reference proteome</keyword>
<feature type="domain" description="Histone deacetylase" evidence="6">
    <location>
        <begin position="20"/>
        <end position="309"/>
    </location>
</feature>
<dbReference type="CDD" id="cd09994">
    <property type="entry name" value="HDAC_AcuC_like"/>
    <property type="match status" value="1"/>
</dbReference>
<evidence type="ECO:0000313" key="7">
    <source>
        <dbReference type="EMBL" id="SHK42510.1"/>
    </source>
</evidence>
<evidence type="ECO:0000313" key="8">
    <source>
        <dbReference type="Proteomes" id="UP000189810"/>
    </source>
</evidence>
<dbReference type="SUPFAM" id="SSF52768">
    <property type="entry name" value="Arginase/deacetylase"/>
    <property type="match status" value="1"/>
</dbReference>
<dbReference type="STRING" id="381751.SAMN05444391_0978"/>
<name>A0A1M6SCP8_9AQUI</name>
<evidence type="ECO:0000256" key="1">
    <source>
        <dbReference type="ARBA" id="ARBA00005101"/>
    </source>
</evidence>
<dbReference type="PRINTS" id="PR01270">
    <property type="entry name" value="HDASUPER"/>
</dbReference>
<organism evidence="7 8">
    <name type="scientific">Thermocrinis minervae</name>
    <dbReference type="NCBI Taxonomy" id="381751"/>
    <lineage>
        <taxon>Bacteria</taxon>
        <taxon>Pseudomonadati</taxon>
        <taxon>Aquificota</taxon>
        <taxon>Aquificia</taxon>
        <taxon>Aquificales</taxon>
        <taxon>Aquificaceae</taxon>
        <taxon>Thermocrinis</taxon>
    </lineage>
</organism>
<dbReference type="InterPro" id="IPR023801">
    <property type="entry name" value="His_deacetylse_dom"/>
</dbReference>
<dbReference type="InterPro" id="IPR003084">
    <property type="entry name" value="HDAC_I/II"/>
</dbReference>
<keyword evidence="5" id="KW-0378">Hydrolase</keyword>
<dbReference type="GO" id="GO:0040029">
    <property type="term" value="P:epigenetic regulation of gene expression"/>
    <property type="evidence" value="ECO:0007669"/>
    <property type="project" value="TreeGrafter"/>
</dbReference>
<dbReference type="InterPro" id="IPR023696">
    <property type="entry name" value="Ureohydrolase_dom_sf"/>
</dbReference>
<evidence type="ECO:0000256" key="5">
    <source>
        <dbReference type="ARBA" id="ARBA00022801"/>
    </source>
</evidence>
<sequence>MKTKLVASLSYKTLRYPKNHPLRIPRVSLLLEFLKAMDLLQDSEVCESREATLDELLLFHTEDYLEALQEADRCMCSNSLLREKYNIGTYENPVSPAMWRGSLLATGSSIQATELFLSGILAFNPAGGMHHAYPSRANGFCFINDPGVTIQYLLKKGYKRVLYIDLDAHHCDGVQDFFYHTNEVFVLSIHQSPEYAFPFKKGYIHERGEGKGEGYNLNVPLPKGINDGEYLTVLDKTLELVKDVFEPDVYVLQLGTDTLKEDYLSKFEITNTTFLQAFRMVRDCFGEGIYLGGGGYHPIALARAWALIWCDISGREIPKKLTQKAKEVLLSVEFEEFDDEVDRSYMYESLVDPPGEFNVRGEVKKLLQELKAFVL</sequence>
<keyword evidence="4" id="KW-0006">Acetoin catabolism</keyword>
<dbReference type="InterPro" id="IPR003085">
    <property type="entry name" value="AcuC"/>
</dbReference>
<dbReference type="OrthoDB" id="9808367at2"/>
<evidence type="ECO:0000256" key="3">
    <source>
        <dbReference type="ARBA" id="ARBA00020218"/>
    </source>
</evidence>
<accession>A0A1M6SCP8</accession>
<evidence type="ECO:0000256" key="4">
    <source>
        <dbReference type="ARBA" id="ARBA00022627"/>
    </source>
</evidence>
<dbReference type="GO" id="GO:0004407">
    <property type="term" value="F:histone deacetylase activity"/>
    <property type="evidence" value="ECO:0007669"/>
    <property type="project" value="InterPro"/>
</dbReference>
<dbReference type="InterPro" id="IPR000286">
    <property type="entry name" value="HDACs"/>
</dbReference>